<protein>
    <submittedName>
        <fullName evidence="1">Uncharacterized protein</fullName>
    </submittedName>
</protein>
<dbReference type="EMBL" id="HE573022">
    <property type="protein sequence ID" value="CCC48583.1"/>
    <property type="molecule type" value="Genomic_DNA"/>
</dbReference>
<name>G0TX93_TRYVY</name>
<dbReference type="VEuPathDB" id="TriTrypDB:TvY486_0603740"/>
<reference evidence="1" key="1">
    <citation type="journal article" date="2012" name="Proc. Natl. Acad. Sci. U.S.A.">
        <title>Antigenic diversity is generated by distinct evolutionary mechanisms in African trypanosome species.</title>
        <authorList>
            <person name="Jackson A.P."/>
            <person name="Berry A."/>
            <person name="Aslett M."/>
            <person name="Allison H.C."/>
            <person name="Burton P."/>
            <person name="Vavrova-Anderson J."/>
            <person name="Brown R."/>
            <person name="Browne H."/>
            <person name="Corton N."/>
            <person name="Hauser H."/>
            <person name="Gamble J."/>
            <person name="Gilderthorp R."/>
            <person name="Marcello L."/>
            <person name="McQuillan J."/>
            <person name="Otto T.D."/>
            <person name="Quail M.A."/>
            <person name="Sanders M.J."/>
            <person name="van Tonder A."/>
            <person name="Ginger M.L."/>
            <person name="Field M.C."/>
            <person name="Barry J.D."/>
            <person name="Hertz-Fowler C."/>
            <person name="Berriman M."/>
        </authorList>
    </citation>
    <scope>NUCLEOTIDE SEQUENCE</scope>
    <source>
        <strain evidence="1">Y486</strain>
    </source>
</reference>
<dbReference type="AlphaFoldDB" id="G0TX93"/>
<evidence type="ECO:0000313" key="1">
    <source>
        <dbReference type="EMBL" id="CCC48583.1"/>
    </source>
</evidence>
<dbReference type="OMA" id="GKERCHT"/>
<proteinExistence type="predicted"/>
<organism evidence="1">
    <name type="scientific">Trypanosoma vivax (strain Y486)</name>
    <dbReference type="NCBI Taxonomy" id="1055687"/>
    <lineage>
        <taxon>Eukaryota</taxon>
        <taxon>Discoba</taxon>
        <taxon>Euglenozoa</taxon>
        <taxon>Kinetoplastea</taxon>
        <taxon>Metakinetoplastina</taxon>
        <taxon>Trypanosomatida</taxon>
        <taxon>Trypanosomatidae</taxon>
        <taxon>Trypanosoma</taxon>
        <taxon>Duttonella</taxon>
    </lineage>
</organism>
<accession>G0TX93</accession>
<gene>
    <name evidence="1" type="ORF">TVY486_0603740</name>
</gene>
<sequence length="173" mass="19776">MTSIRPDTNPQSNDITVTPFLQEHSAVLALLAHAAVNSVHTRVNEFVFEVLCSLDETLVVMYPEVALLRDVHQIRRTLRDLQMCPKENRLTHRVSVQKSFESMYRVLPDPLLLTISKTIGKVGENEDYFRALEPHLLDLAEYIQQVIIRETKSLQCRAKIIELQLRGVAPFVA</sequence>